<dbReference type="Proteomes" id="UP000770586">
    <property type="component" value="Unassembled WGS sequence"/>
</dbReference>
<dbReference type="Gene3D" id="3.40.50.300">
    <property type="entry name" value="P-loop containing nucleotide triphosphate hydrolases"/>
    <property type="match status" value="1"/>
</dbReference>
<dbReference type="GO" id="GO:0016226">
    <property type="term" value="P:iron-sulfur cluster assembly"/>
    <property type="evidence" value="ECO:0007669"/>
    <property type="project" value="InterPro"/>
</dbReference>
<gene>
    <name evidence="4" type="ORF">J2744_001243</name>
</gene>
<evidence type="ECO:0000313" key="5">
    <source>
        <dbReference type="Proteomes" id="UP000770586"/>
    </source>
</evidence>
<evidence type="ECO:0000256" key="3">
    <source>
        <dbReference type="SAM" id="MobiDB-lite"/>
    </source>
</evidence>
<dbReference type="InterPro" id="IPR027417">
    <property type="entry name" value="P-loop_NTPase"/>
</dbReference>
<dbReference type="InterPro" id="IPR044304">
    <property type="entry name" value="NUBPL-like"/>
</dbReference>
<feature type="compositionally biased region" description="Basic and acidic residues" evidence="3">
    <location>
        <begin position="38"/>
        <end position="56"/>
    </location>
</feature>
<dbReference type="OrthoDB" id="8297at2157"/>
<organism evidence="4 5">
    <name type="scientific">Halorubrum trapanicum</name>
    <dbReference type="NCBI Taxonomy" id="29284"/>
    <lineage>
        <taxon>Archaea</taxon>
        <taxon>Methanobacteriati</taxon>
        <taxon>Methanobacteriota</taxon>
        <taxon>Stenosarchaea group</taxon>
        <taxon>Halobacteria</taxon>
        <taxon>Halobacteriales</taxon>
        <taxon>Haloferacaceae</taxon>
        <taxon>Halorubrum</taxon>
    </lineage>
</organism>
<feature type="region of interest" description="Disordered" evidence="3">
    <location>
        <begin position="417"/>
        <end position="454"/>
    </location>
</feature>
<dbReference type="GO" id="GO:0051539">
    <property type="term" value="F:4 iron, 4 sulfur cluster binding"/>
    <property type="evidence" value="ECO:0007669"/>
    <property type="project" value="TreeGrafter"/>
</dbReference>
<comment type="caution">
    <text evidence="4">The sequence shown here is derived from an EMBL/GenBank/DDBJ whole genome shotgun (WGS) entry which is preliminary data.</text>
</comment>
<evidence type="ECO:0000256" key="2">
    <source>
        <dbReference type="ARBA" id="ARBA00022840"/>
    </source>
</evidence>
<keyword evidence="1" id="KW-0547">Nucleotide-binding</keyword>
<feature type="compositionally biased region" description="Gly residues" evidence="3">
    <location>
        <begin position="103"/>
        <end position="151"/>
    </location>
</feature>
<dbReference type="InterPro" id="IPR033756">
    <property type="entry name" value="YlxH/NBP35"/>
</dbReference>
<sequence length="583" mass="58445">MSDDTRDETEEPDATTDEESQRGADGDAGDGDVAGGHGDGDGHDHDHGDGHAHGDDGGPPGVETREAPPTDDPNRNYRPIDLAETGKGALPRNHPALENDAGGPQGGGSPPGGAGGPPGSAGEPPGSGGGGPPGGAAGPQGSGSPPGGAGGADLPDAERIQNRMVREIRSIDTPRGDPVSAEVLADLTVGDGVVTATLDAGGLAPAVATAVGEQVRGAGLAIEGVDHVRIDSPERSRVEGELSPEGVDRVLAVTGAKGGAGKSTVTIALARALREAGLDVGVFDADFQAPDLTEYLGASDPVVSTPTGRPSPAYADGMRIVSIDLVSGDRPTAWRGAMTHDALADLLGEAVWGDLDVLLVDLPPGVGDVGHTVFSRVPVDGAVAVTTSSDVSVRNVTRTIGLLDARDVPVAAVVENKARESEAVGDDAAEGGEEAGGDGEPEAETAGDRDPTDLVAEANGDPALVSLPFDAALRDPAGFEFDALADATATGLSDLRAAVTGFLDDAGSDVPEDAVDISGLPDRLREQQALIEAGAAPDGPRPLLVDRGDDRVGEALDDEFAVDVEPVDDDRSVVRVEGDAGSA</sequence>
<reference evidence="4 5" key="1">
    <citation type="submission" date="2021-03" db="EMBL/GenBank/DDBJ databases">
        <title>Genomic Encyclopedia of Type Strains, Phase IV (KMG-IV): sequencing the most valuable type-strain genomes for metagenomic binning, comparative biology and taxonomic classification.</title>
        <authorList>
            <person name="Goeker M."/>
        </authorList>
    </citation>
    <scope>NUCLEOTIDE SEQUENCE [LARGE SCALE GENOMIC DNA]</scope>
    <source>
        <strain evidence="4 5">DSM 12287</strain>
    </source>
</reference>
<dbReference type="GO" id="GO:0005524">
    <property type="term" value="F:ATP binding"/>
    <property type="evidence" value="ECO:0007669"/>
    <property type="project" value="UniProtKB-KW"/>
</dbReference>
<dbReference type="PANTHER" id="PTHR42961:SF2">
    <property type="entry name" value="IRON-SULFUR PROTEIN NUBPL"/>
    <property type="match status" value="1"/>
</dbReference>
<feature type="compositionally biased region" description="Basic and acidic residues" evidence="3">
    <location>
        <begin position="63"/>
        <end position="75"/>
    </location>
</feature>
<evidence type="ECO:0000313" key="4">
    <source>
        <dbReference type="EMBL" id="MBP1901567.1"/>
    </source>
</evidence>
<feature type="region of interest" description="Disordered" evidence="3">
    <location>
        <begin position="1"/>
        <end position="155"/>
    </location>
</feature>
<keyword evidence="2 4" id="KW-0067">ATP-binding</keyword>
<evidence type="ECO:0000256" key="1">
    <source>
        <dbReference type="ARBA" id="ARBA00022741"/>
    </source>
</evidence>
<feature type="compositionally biased region" description="Acidic residues" evidence="3">
    <location>
        <begin position="1"/>
        <end position="18"/>
    </location>
</feature>
<dbReference type="RefSeq" id="WP_209545752.1">
    <property type="nucleotide sequence ID" value="NZ_BAAADX010000004.1"/>
</dbReference>
<feature type="compositionally biased region" description="Acidic residues" evidence="3">
    <location>
        <begin position="423"/>
        <end position="445"/>
    </location>
</feature>
<protein>
    <submittedName>
        <fullName evidence="4">ATP-binding protein involved in chromosome partitioning</fullName>
    </submittedName>
</protein>
<name>A0A8J7RTS9_9EURY</name>
<proteinExistence type="predicted"/>
<dbReference type="PANTHER" id="PTHR42961">
    <property type="entry name" value="IRON-SULFUR PROTEIN NUBPL"/>
    <property type="match status" value="1"/>
</dbReference>
<keyword evidence="5" id="KW-1185">Reference proteome</keyword>
<dbReference type="Pfam" id="PF10609">
    <property type="entry name" value="ParA"/>
    <property type="match status" value="1"/>
</dbReference>
<dbReference type="EMBL" id="JAGGKE010000004">
    <property type="protein sequence ID" value="MBP1901567.1"/>
    <property type="molecule type" value="Genomic_DNA"/>
</dbReference>
<dbReference type="AlphaFoldDB" id="A0A8J7RTS9"/>
<accession>A0A8J7RTS9</accession>
<dbReference type="SUPFAM" id="SSF52540">
    <property type="entry name" value="P-loop containing nucleoside triphosphate hydrolases"/>
    <property type="match status" value="1"/>
</dbReference>